<evidence type="ECO:0000259" key="12">
    <source>
        <dbReference type="PROSITE" id="PS50011"/>
    </source>
</evidence>
<dbReference type="InterPro" id="IPR050167">
    <property type="entry name" value="Ser_Thr_protein_kinase"/>
</dbReference>
<keyword evidence="14" id="KW-1185">Reference proteome</keyword>
<evidence type="ECO:0000256" key="10">
    <source>
        <dbReference type="PROSITE-ProRule" id="PRU10141"/>
    </source>
</evidence>
<dbReference type="Proteomes" id="UP000811609">
    <property type="component" value="Chromosome 1"/>
</dbReference>
<comment type="caution">
    <text evidence="13">The sequence shown here is derived from an EMBL/GenBank/DDBJ whole genome shotgun (WGS) entry which is preliminary data.</text>
</comment>
<feature type="region of interest" description="Disordered" evidence="11">
    <location>
        <begin position="390"/>
        <end position="410"/>
    </location>
</feature>
<reference evidence="13" key="1">
    <citation type="submission" date="2020-12" db="EMBL/GenBank/DDBJ databases">
        <title>WGS assembly of Carya illinoinensis cv. Pawnee.</title>
        <authorList>
            <person name="Platts A."/>
            <person name="Shu S."/>
            <person name="Wright S."/>
            <person name="Barry K."/>
            <person name="Edger P."/>
            <person name="Pires J.C."/>
            <person name="Schmutz J."/>
        </authorList>
    </citation>
    <scope>NUCLEOTIDE SEQUENCE</scope>
    <source>
        <tissue evidence="13">Leaf</tissue>
    </source>
</reference>
<dbReference type="PROSITE" id="PS00107">
    <property type="entry name" value="PROTEIN_KINASE_ATP"/>
    <property type="match status" value="1"/>
</dbReference>
<organism evidence="13 14">
    <name type="scientific">Carya illinoinensis</name>
    <name type="common">Pecan</name>
    <dbReference type="NCBI Taxonomy" id="32201"/>
    <lineage>
        <taxon>Eukaryota</taxon>
        <taxon>Viridiplantae</taxon>
        <taxon>Streptophyta</taxon>
        <taxon>Embryophyta</taxon>
        <taxon>Tracheophyta</taxon>
        <taxon>Spermatophyta</taxon>
        <taxon>Magnoliopsida</taxon>
        <taxon>eudicotyledons</taxon>
        <taxon>Gunneridae</taxon>
        <taxon>Pentapetalae</taxon>
        <taxon>rosids</taxon>
        <taxon>fabids</taxon>
        <taxon>Fagales</taxon>
        <taxon>Juglandaceae</taxon>
        <taxon>Carya</taxon>
    </lineage>
</organism>
<dbReference type="GO" id="GO:0005524">
    <property type="term" value="F:ATP binding"/>
    <property type="evidence" value="ECO:0007669"/>
    <property type="project" value="UniProtKB-UniRule"/>
</dbReference>
<keyword evidence="4" id="KW-0597">Phosphoprotein</keyword>
<sequence>MTREAPSTSGQQSYNEAGYVLPSGRTTSERKENEICVQTGEEFSTEFLRDRAALRRLPLISEVEQYQPKRLGFNLNKNHQLAYEDLSATVGLHRIDSECSSEFFEFVLRTEYGAEAENKTYTDNINRYHWEYGAIGQVPGNFSDESKLDQVTPAIIAPPLRVVGSNHSYYPHGPEISEASFPGKMKILCSFGGRILPRPSDGKLRYVGGETRIISIRKNVTWVDLMKKTSAICNQLHTIKYQLPGEDLDALISVCSDEDLHHMIEEYQELERIEGSHRLRIFLVSSNEPESPSSLEGKATQTSDADYQYIVAVNGTVDPSSRKSSSGQSLTSQNSQFGNNSDYSPTLHRDSPTSPYNLEIRDCSPSSSNLAGVFSKPASQYLTALQIPSKSFNQSPPISPSQRRDPNNSNLQIYVDRPCADGNQIINLFVKEKLPCENPYCIENLYYPDALAYYNNLSHGPTLMNYQQPNEYLVETGHNNKSHDRHFHDRSPRKDSEYSPSYGQSEMNYEKRTLGESEFYSEKVPPFPDAPMGLWPGFNNTDVSHGKILQVLSDSQLQEHGERSNCYFSLSPLSAVREKSLSLEIPNSSLQCEERIDDKPQIADYENQPTSETAEDCKKISKMDQDQKDSEGNVEVTSCDNATEFKKFPDLNYLPSVCLSLKELQNLRGRIHVSPVISLKCSPERRREPSLDFQADATVPEFSIKSQTSKKDKHCATTETLSIQAASDGYPGILHVASRGLDDQESMDQRCVSIFPFPRIKLVQNNNLIYALFQKSTTSTVFCREAPLYNSDPLDYSDHKVDIVGHGRPSYDEAKFGDVIGVQSQPSYCHPDNKKLESVIIVEDITDSTRPGAPLSSKVVSSTENEANDDLLSPRQTEAENATLNSECKGVKGNRRDIDDSITDATIAEMEAGIYGLQIISNADLEELKELGSGTFGTVYHGKWRGTDVAIKRIKKSCFQGNSSEQERLIKDFWREARILSTLHHPNVVAFYGVVPDGPEGTLATVTEFMASGSLRNVLLRKDRVLDRQKRLIIAMDAAFGMEYLHLKNIVHFDLKCDNLLVNLRDPERPICKVGDFGLSRIKRNTLVSGGVRGTLPWMAPELLNGSSSRVSEKVDVFSFGIVMWEILTGEEPYANMHCGAIIGGIVNNTLRPPIPKRRDPEWKKLMEECWSPDPTARPSFTEITNRLRDMSTALLKKRRGPANR</sequence>
<evidence type="ECO:0000256" key="9">
    <source>
        <dbReference type="ARBA" id="ARBA00023294"/>
    </source>
</evidence>
<dbReference type="PROSITE" id="PS50011">
    <property type="entry name" value="PROTEIN_KINASE_DOM"/>
    <property type="match status" value="1"/>
</dbReference>
<dbReference type="GO" id="GO:0010928">
    <property type="term" value="P:regulation of auxin mediated signaling pathway"/>
    <property type="evidence" value="ECO:0007669"/>
    <property type="project" value="UniProtKB-ARBA"/>
</dbReference>
<dbReference type="FunFam" id="1.10.510.10:FF:000142">
    <property type="entry name" value="Octicosapeptide/phox/Bem1p domain kinase superfamily protein"/>
    <property type="match status" value="1"/>
</dbReference>
<feature type="domain" description="Protein kinase" evidence="12">
    <location>
        <begin position="925"/>
        <end position="1196"/>
    </location>
</feature>
<dbReference type="Pfam" id="PF07714">
    <property type="entry name" value="PK_Tyr_Ser-Thr"/>
    <property type="match status" value="1"/>
</dbReference>
<evidence type="ECO:0000256" key="3">
    <source>
        <dbReference type="ARBA" id="ARBA00022527"/>
    </source>
</evidence>
<feature type="binding site" evidence="10">
    <location>
        <position position="956"/>
    </location>
    <ligand>
        <name>ATP</name>
        <dbReference type="ChEBI" id="CHEBI:30616"/>
    </ligand>
</feature>
<feature type="region of interest" description="Disordered" evidence="11">
    <location>
        <begin position="850"/>
        <end position="883"/>
    </location>
</feature>
<comment type="subcellular location">
    <subcellularLocation>
        <location evidence="1">Cytoplasm</location>
    </subcellularLocation>
</comment>
<dbReference type="InterPro" id="IPR008271">
    <property type="entry name" value="Ser/Thr_kinase_AS"/>
</dbReference>
<keyword evidence="3" id="KW-0723">Serine/threonine-protein kinase</keyword>
<evidence type="ECO:0000313" key="13">
    <source>
        <dbReference type="EMBL" id="KAG6667791.1"/>
    </source>
</evidence>
<keyword evidence="9" id="KW-0927">Auxin signaling pathway</keyword>
<dbReference type="PANTHER" id="PTHR23257:SF792">
    <property type="entry name" value="PROTEIN KINASE DOMAIN-CONTAINING PROTEIN"/>
    <property type="match status" value="1"/>
</dbReference>
<accession>A0A8T1RPK5</accession>
<dbReference type="EMBL" id="CM031809">
    <property type="protein sequence ID" value="KAG6667791.1"/>
    <property type="molecule type" value="Genomic_DNA"/>
</dbReference>
<dbReference type="PROSITE" id="PS00108">
    <property type="entry name" value="PROTEIN_KINASE_ST"/>
    <property type="match status" value="1"/>
</dbReference>
<dbReference type="CDD" id="cd06410">
    <property type="entry name" value="PB1_UP2"/>
    <property type="match status" value="1"/>
</dbReference>
<name>A0A8T1RPK5_CARIL</name>
<dbReference type="SMART" id="SM00220">
    <property type="entry name" value="S_TKc"/>
    <property type="match status" value="1"/>
</dbReference>
<dbReference type="GO" id="GO:0009734">
    <property type="term" value="P:auxin-activated signaling pathway"/>
    <property type="evidence" value="ECO:0007669"/>
    <property type="project" value="UniProtKB-KW"/>
</dbReference>
<keyword evidence="5" id="KW-0808">Transferase</keyword>
<dbReference type="Pfam" id="PF00564">
    <property type="entry name" value="PB1"/>
    <property type="match status" value="1"/>
</dbReference>
<dbReference type="AlphaFoldDB" id="A0A8T1RPK5"/>
<keyword evidence="6 10" id="KW-0547">Nucleotide-binding</keyword>
<evidence type="ECO:0000256" key="1">
    <source>
        <dbReference type="ARBA" id="ARBA00004496"/>
    </source>
</evidence>
<feature type="compositionally biased region" description="Polar residues" evidence="11">
    <location>
        <begin position="1"/>
        <end position="15"/>
    </location>
</feature>
<evidence type="ECO:0000256" key="11">
    <source>
        <dbReference type="SAM" id="MobiDB-lite"/>
    </source>
</evidence>
<evidence type="ECO:0000256" key="6">
    <source>
        <dbReference type="ARBA" id="ARBA00022741"/>
    </source>
</evidence>
<dbReference type="InterPro" id="IPR000270">
    <property type="entry name" value="PB1_dom"/>
</dbReference>
<feature type="compositionally biased region" description="Low complexity" evidence="11">
    <location>
        <begin position="322"/>
        <end position="336"/>
    </location>
</feature>
<feature type="compositionally biased region" description="Polar residues" evidence="11">
    <location>
        <begin position="874"/>
        <end position="883"/>
    </location>
</feature>
<evidence type="ECO:0000256" key="7">
    <source>
        <dbReference type="ARBA" id="ARBA00022777"/>
    </source>
</evidence>
<dbReference type="GO" id="GO:0004674">
    <property type="term" value="F:protein serine/threonine kinase activity"/>
    <property type="evidence" value="ECO:0007669"/>
    <property type="project" value="UniProtKB-KW"/>
</dbReference>
<proteinExistence type="predicted"/>
<dbReference type="InterPro" id="IPR017441">
    <property type="entry name" value="Protein_kinase_ATP_BS"/>
</dbReference>
<feature type="region of interest" description="Disordered" evidence="11">
    <location>
        <begin position="599"/>
        <end position="618"/>
    </location>
</feature>
<dbReference type="FunFam" id="3.10.20.90:FF:000058">
    <property type="entry name" value="Octicosapeptide/phox/Bem1p domain kinase superfamily protein"/>
    <property type="match status" value="1"/>
</dbReference>
<evidence type="ECO:0000256" key="5">
    <source>
        <dbReference type="ARBA" id="ARBA00022679"/>
    </source>
</evidence>
<dbReference type="EMBL" id="CM031809">
    <property type="protein sequence ID" value="KAG6667792.1"/>
    <property type="molecule type" value="Genomic_DNA"/>
</dbReference>
<dbReference type="InterPro" id="IPR001245">
    <property type="entry name" value="Ser-Thr/Tyr_kinase_cat_dom"/>
</dbReference>
<evidence type="ECO:0000313" key="14">
    <source>
        <dbReference type="Proteomes" id="UP000811609"/>
    </source>
</evidence>
<dbReference type="InterPro" id="IPR000719">
    <property type="entry name" value="Prot_kinase_dom"/>
</dbReference>
<feature type="compositionally biased region" description="Basic and acidic residues" evidence="11">
    <location>
        <begin position="486"/>
        <end position="497"/>
    </location>
</feature>
<dbReference type="PANTHER" id="PTHR23257">
    <property type="entry name" value="SERINE-THREONINE PROTEIN KINASE"/>
    <property type="match status" value="1"/>
</dbReference>
<evidence type="ECO:0000256" key="2">
    <source>
        <dbReference type="ARBA" id="ARBA00022490"/>
    </source>
</evidence>
<feature type="region of interest" description="Disordered" evidence="11">
    <location>
        <begin position="318"/>
        <end position="358"/>
    </location>
</feature>
<keyword evidence="2" id="KW-0963">Cytoplasm</keyword>
<dbReference type="GO" id="GO:0005737">
    <property type="term" value="C:cytoplasm"/>
    <property type="evidence" value="ECO:0007669"/>
    <property type="project" value="UniProtKB-SubCell"/>
</dbReference>
<dbReference type="SMART" id="SM00666">
    <property type="entry name" value="PB1"/>
    <property type="match status" value="1"/>
</dbReference>
<dbReference type="FunFam" id="3.30.200.20:FF:000081">
    <property type="entry name" value="Octicosapeptide/phox/Bem1p domain kinase superfamily protein"/>
    <property type="match status" value="1"/>
</dbReference>
<evidence type="ECO:0000256" key="8">
    <source>
        <dbReference type="ARBA" id="ARBA00022840"/>
    </source>
</evidence>
<dbReference type="CDD" id="cd13999">
    <property type="entry name" value="STKc_MAP3K-like"/>
    <property type="match status" value="1"/>
</dbReference>
<feature type="region of interest" description="Disordered" evidence="11">
    <location>
        <begin position="1"/>
        <end position="26"/>
    </location>
</feature>
<evidence type="ECO:0000256" key="4">
    <source>
        <dbReference type="ARBA" id="ARBA00022553"/>
    </source>
</evidence>
<keyword evidence="7" id="KW-0418">Kinase</keyword>
<gene>
    <name evidence="13" type="ORF">CIPAW_01G125800</name>
</gene>
<keyword evidence="8 10" id="KW-0067">ATP-binding</keyword>
<protein>
    <recommendedName>
        <fullName evidence="12">Protein kinase domain-containing protein</fullName>
    </recommendedName>
</protein>
<feature type="region of interest" description="Disordered" evidence="11">
    <location>
        <begin position="476"/>
        <end position="506"/>
    </location>
</feature>